<evidence type="ECO:0000256" key="3">
    <source>
        <dbReference type="ARBA" id="ARBA00023002"/>
    </source>
</evidence>
<dbReference type="InterPro" id="IPR002355">
    <property type="entry name" value="Cu_oxidase_Cu_BS"/>
</dbReference>
<feature type="domain" description="Plastocyanin-like" evidence="4">
    <location>
        <begin position="102"/>
        <end position="211"/>
    </location>
</feature>
<reference evidence="5" key="1">
    <citation type="journal article" date="2021" name="J Fungi (Basel)">
        <title>Virulence traits and population genomics of the black yeast Aureobasidium melanogenum.</title>
        <authorList>
            <person name="Cernosa A."/>
            <person name="Sun X."/>
            <person name="Gostincar C."/>
            <person name="Fang C."/>
            <person name="Gunde-Cimerman N."/>
            <person name="Song Z."/>
        </authorList>
    </citation>
    <scope>NUCLEOTIDE SEQUENCE</scope>
    <source>
        <strain evidence="5">EXF-9298</strain>
    </source>
</reference>
<evidence type="ECO:0000256" key="1">
    <source>
        <dbReference type="ARBA" id="ARBA00010609"/>
    </source>
</evidence>
<dbReference type="EMBL" id="JAHFXS010001469">
    <property type="protein sequence ID" value="KAG9977339.1"/>
    <property type="molecule type" value="Genomic_DNA"/>
</dbReference>
<dbReference type="InterPro" id="IPR011706">
    <property type="entry name" value="Cu-oxidase_C"/>
</dbReference>
<comment type="caution">
    <text evidence="5">The sequence shown here is derived from an EMBL/GenBank/DDBJ whole genome shotgun (WGS) entry which is preliminary data.</text>
</comment>
<dbReference type="InterPro" id="IPR008972">
    <property type="entry name" value="Cupredoxin"/>
</dbReference>
<keyword evidence="6" id="KW-1185">Reference proteome</keyword>
<dbReference type="Proteomes" id="UP000729357">
    <property type="component" value="Unassembled WGS sequence"/>
</dbReference>
<evidence type="ECO:0000313" key="5">
    <source>
        <dbReference type="EMBL" id="KAG9977339.1"/>
    </source>
</evidence>
<dbReference type="InterPro" id="IPR033138">
    <property type="entry name" value="Cu_oxidase_CS"/>
</dbReference>
<organism evidence="5 6">
    <name type="scientific">Aureobasidium melanogenum</name>
    <name type="common">Aureobasidium pullulans var. melanogenum</name>
    <dbReference type="NCBI Taxonomy" id="46634"/>
    <lineage>
        <taxon>Eukaryota</taxon>
        <taxon>Fungi</taxon>
        <taxon>Dikarya</taxon>
        <taxon>Ascomycota</taxon>
        <taxon>Pezizomycotina</taxon>
        <taxon>Dothideomycetes</taxon>
        <taxon>Dothideomycetidae</taxon>
        <taxon>Dothideales</taxon>
        <taxon>Saccotheciaceae</taxon>
        <taxon>Aureobasidium</taxon>
    </lineage>
</organism>
<protein>
    <submittedName>
        <fullName evidence="5">Laccase-like multicopper oxidase</fullName>
    </submittedName>
</protein>
<dbReference type="CDD" id="cd13901">
    <property type="entry name" value="CuRO_3_MaLCC_like"/>
    <property type="match status" value="1"/>
</dbReference>
<feature type="non-terminal residue" evidence="5">
    <location>
        <position position="1"/>
    </location>
</feature>
<gene>
    <name evidence="5" type="ORF">KCU98_g10125</name>
</gene>
<proteinExistence type="inferred from homology"/>
<dbReference type="GO" id="GO:0016491">
    <property type="term" value="F:oxidoreductase activity"/>
    <property type="evidence" value="ECO:0007669"/>
    <property type="project" value="UniProtKB-KW"/>
</dbReference>
<reference evidence="5" key="2">
    <citation type="submission" date="2021-08" db="EMBL/GenBank/DDBJ databases">
        <authorList>
            <person name="Gostincar C."/>
            <person name="Sun X."/>
            <person name="Song Z."/>
            <person name="Gunde-Cimerman N."/>
        </authorList>
    </citation>
    <scope>NUCLEOTIDE SEQUENCE</scope>
    <source>
        <strain evidence="5">EXF-9298</strain>
    </source>
</reference>
<dbReference type="PANTHER" id="PTHR11709:SF145">
    <property type="entry name" value="LCC1"/>
    <property type="match status" value="1"/>
</dbReference>
<evidence type="ECO:0000313" key="6">
    <source>
        <dbReference type="Proteomes" id="UP000729357"/>
    </source>
</evidence>
<comment type="similarity">
    <text evidence="1">Belongs to the multicopper oxidase family.</text>
</comment>
<name>A0A9P8FLW9_AURME</name>
<keyword evidence="3" id="KW-0560">Oxidoreductase</keyword>
<sequence>LNDGNGVEALAAIYYENADTSVPPTTTTTIAESRYYFPLNCNNQPLNYTVPKYPIPVQDPDVTLNFTMSAAYNSTGAFLWYMNNQTFVIDYNDPILLEAGLGNIDFQPERRVFDMGTNKTVRIIMQSVGFPASHPMHIHGFNMQVLSEGLGTWDGVSITNPSNPQRRDTQLVQPNGYLVVQIELDNWGLWPFHCHIAWHISEGMNINLLVDTPYVTNEMQIPYVMAQTCRDWADYTNTTVVNQIDSGL</sequence>
<dbReference type="SUPFAM" id="SSF49503">
    <property type="entry name" value="Cupredoxins"/>
    <property type="match status" value="1"/>
</dbReference>
<keyword evidence="2" id="KW-0479">Metal-binding</keyword>
<dbReference type="InterPro" id="IPR045087">
    <property type="entry name" value="Cu-oxidase_fam"/>
</dbReference>
<accession>A0A9P8FLW9</accession>
<dbReference type="Gene3D" id="2.60.40.420">
    <property type="entry name" value="Cupredoxins - blue copper proteins"/>
    <property type="match status" value="1"/>
</dbReference>
<evidence type="ECO:0000259" key="4">
    <source>
        <dbReference type="Pfam" id="PF07731"/>
    </source>
</evidence>
<dbReference type="PANTHER" id="PTHR11709">
    <property type="entry name" value="MULTI-COPPER OXIDASE"/>
    <property type="match status" value="1"/>
</dbReference>
<feature type="non-terminal residue" evidence="5">
    <location>
        <position position="248"/>
    </location>
</feature>
<dbReference type="Pfam" id="PF07731">
    <property type="entry name" value="Cu-oxidase_2"/>
    <property type="match status" value="1"/>
</dbReference>
<dbReference type="PROSITE" id="PS00079">
    <property type="entry name" value="MULTICOPPER_OXIDASE1"/>
    <property type="match status" value="1"/>
</dbReference>
<dbReference type="AlphaFoldDB" id="A0A9P8FLW9"/>
<dbReference type="GO" id="GO:0005507">
    <property type="term" value="F:copper ion binding"/>
    <property type="evidence" value="ECO:0007669"/>
    <property type="project" value="InterPro"/>
</dbReference>
<evidence type="ECO:0000256" key="2">
    <source>
        <dbReference type="ARBA" id="ARBA00022723"/>
    </source>
</evidence>
<dbReference type="PROSITE" id="PS00080">
    <property type="entry name" value="MULTICOPPER_OXIDASE2"/>
    <property type="match status" value="1"/>
</dbReference>